<evidence type="ECO:0000259" key="1">
    <source>
        <dbReference type="Pfam" id="PF08501"/>
    </source>
</evidence>
<dbReference type="SUPFAM" id="SSF51735">
    <property type="entry name" value="NAD(P)-binding Rossmann-fold domains"/>
    <property type="match status" value="1"/>
</dbReference>
<evidence type="ECO:0000313" key="3">
    <source>
        <dbReference type="Proteomes" id="UP001583186"/>
    </source>
</evidence>
<dbReference type="PANTHER" id="PTHR21089:SF26">
    <property type="entry name" value="AROM POLYPEPTIDE, PUTATIVE-RELATED"/>
    <property type="match status" value="1"/>
</dbReference>
<protein>
    <recommendedName>
        <fullName evidence="1">Shikimate dehydrogenase substrate binding N-terminal domain-containing protein</fullName>
    </recommendedName>
</protein>
<accession>A0ABR3YGW3</accession>
<dbReference type="Gene3D" id="3.40.50.10860">
    <property type="entry name" value="Leucine Dehydrogenase, chain A, domain 1"/>
    <property type="match status" value="1"/>
</dbReference>
<dbReference type="Proteomes" id="UP001583186">
    <property type="component" value="Unassembled WGS sequence"/>
</dbReference>
<keyword evidence="3" id="KW-1185">Reference proteome</keyword>
<dbReference type="InterPro" id="IPR036291">
    <property type="entry name" value="NAD(P)-bd_dom_sf"/>
</dbReference>
<organism evidence="2 3">
    <name type="scientific">Sporothrix stenoceras</name>
    <dbReference type="NCBI Taxonomy" id="5173"/>
    <lineage>
        <taxon>Eukaryota</taxon>
        <taxon>Fungi</taxon>
        <taxon>Dikarya</taxon>
        <taxon>Ascomycota</taxon>
        <taxon>Pezizomycotina</taxon>
        <taxon>Sordariomycetes</taxon>
        <taxon>Sordariomycetidae</taxon>
        <taxon>Ophiostomatales</taxon>
        <taxon>Ophiostomataceae</taxon>
        <taxon>Sporothrix</taxon>
    </lineage>
</organism>
<dbReference type="InterPro" id="IPR013708">
    <property type="entry name" value="Shikimate_DH-bd_N"/>
</dbReference>
<proteinExistence type="predicted"/>
<comment type="caution">
    <text evidence="2">The sequence shown here is derived from an EMBL/GenBank/DDBJ whole genome shotgun (WGS) entry which is preliminary data.</text>
</comment>
<dbReference type="InterPro" id="IPR046346">
    <property type="entry name" value="Aminoacid_DH-like_N_sf"/>
</dbReference>
<gene>
    <name evidence="2" type="ORF">Sste5346_010264</name>
</gene>
<dbReference type="Pfam" id="PF08501">
    <property type="entry name" value="Shikimate_dh_N"/>
    <property type="match status" value="1"/>
</dbReference>
<sequence length="319" mass="34667">MAEGKKTVHLVGIGVTHSIAYSMHNHIASSLNLPWTFHSTECPTLDDLLALAKSPSTAGLVVTMPYKTTVLAHVDEVDEVATAIGACNNIYYKPGALDANSSTEPRRLCASNTDWLGVKGCLLEKTHEVPRLSGDRPLTGLVVGAGGASRAALYALATHLRCTTVYILNRDEQEVADLERDCRLLLSPPTIVHVTSLAQAQALATPHYIVGTVPDFAPQSEAEKTVATALRDFLSRPEKGVLLDMCFKPRRTRTIQLAERLGWSCVEGTHVIGYQIETQWRLWAGEELAAKLDNKGAWDVLLKAADESKAINFEVAAEE</sequence>
<feature type="domain" description="Shikimate dehydrogenase substrate binding N-terminal" evidence="1">
    <location>
        <begin position="10"/>
        <end position="90"/>
    </location>
</feature>
<dbReference type="Gene3D" id="3.40.50.720">
    <property type="entry name" value="NAD(P)-binding Rossmann-like Domain"/>
    <property type="match status" value="1"/>
</dbReference>
<dbReference type="EMBL" id="JAWCUI010000124">
    <property type="protein sequence ID" value="KAL1887384.1"/>
    <property type="molecule type" value="Genomic_DNA"/>
</dbReference>
<dbReference type="PANTHER" id="PTHR21089">
    <property type="entry name" value="SHIKIMATE DEHYDROGENASE"/>
    <property type="match status" value="1"/>
</dbReference>
<dbReference type="SUPFAM" id="SSF53223">
    <property type="entry name" value="Aminoacid dehydrogenase-like, N-terminal domain"/>
    <property type="match status" value="1"/>
</dbReference>
<reference evidence="2 3" key="1">
    <citation type="journal article" date="2024" name="IMA Fungus">
        <title>IMA Genome - F19 : A genome assembly and annotation guide to empower mycologists, including annotated draft genome sequences of Ceratocystis pirilliformis, Diaporthe australafricana, Fusarium ophioides, Paecilomyces lecythidis, and Sporothrix stenoceras.</title>
        <authorList>
            <person name="Aylward J."/>
            <person name="Wilson A.M."/>
            <person name="Visagie C.M."/>
            <person name="Spraker J."/>
            <person name="Barnes I."/>
            <person name="Buitendag C."/>
            <person name="Ceriani C."/>
            <person name="Del Mar Angel L."/>
            <person name="du Plessis D."/>
            <person name="Fuchs T."/>
            <person name="Gasser K."/>
            <person name="Kramer D."/>
            <person name="Li W."/>
            <person name="Munsamy K."/>
            <person name="Piso A."/>
            <person name="Price J.L."/>
            <person name="Sonnekus B."/>
            <person name="Thomas C."/>
            <person name="van der Nest A."/>
            <person name="van Dijk A."/>
            <person name="van Heerden A."/>
            <person name="van Vuuren N."/>
            <person name="Yilmaz N."/>
            <person name="Duong T.A."/>
            <person name="van der Merwe N.A."/>
            <person name="Wingfield M.J."/>
            <person name="Wingfield B.D."/>
        </authorList>
    </citation>
    <scope>NUCLEOTIDE SEQUENCE [LARGE SCALE GENOMIC DNA]</scope>
    <source>
        <strain evidence="2 3">CMW 5346</strain>
    </source>
</reference>
<name>A0ABR3YGW3_9PEZI</name>
<dbReference type="InterPro" id="IPR022893">
    <property type="entry name" value="Shikimate_DH_fam"/>
</dbReference>
<evidence type="ECO:0000313" key="2">
    <source>
        <dbReference type="EMBL" id="KAL1887384.1"/>
    </source>
</evidence>